<reference evidence="2" key="1">
    <citation type="submission" date="2022-08" db="EMBL/GenBank/DDBJ databases">
        <authorList>
            <consortium name="DOE Joint Genome Institute"/>
            <person name="Min B."/>
            <person name="Riley R."/>
            <person name="Sierra-Patev S."/>
            <person name="Naranjo-Ortiz M."/>
            <person name="Looney B."/>
            <person name="Konkel Z."/>
            <person name="Slot J.C."/>
            <person name="Sakamoto Y."/>
            <person name="Steenwyk J.L."/>
            <person name="Rokas A."/>
            <person name="Carro J."/>
            <person name="Camarero S."/>
            <person name="Ferreira P."/>
            <person name="Molpeceres G."/>
            <person name="Ruiz-Duenas F.J."/>
            <person name="Serrano A."/>
            <person name="Henrissat B."/>
            <person name="Drula E."/>
            <person name="Hughes K.W."/>
            <person name="Mata J.L."/>
            <person name="Ishikawa N.K."/>
            <person name="Vargas-Isla R."/>
            <person name="Ushijima S."/>
            <person name="Smith C.A."/>
            <person name="Ahrendt S."/>
            <person name="Andreopoulos W."/>
            <person name="He G."/>
            <person name="Labutti K."/>
            <person name="Lipzen A."/>
            <person name="Ng V."/>
            <person name="Sandor L."/>
            <person name="Barry K."/>
            <person name="Martinez A.T."/>
            <person name="Xiao Y."/>
            <person name="Gibbons J.G."/>
            <person name="Terashima K."/>
            <person name="Hibbett D.S."/>
            <person name="Grigoriev I.V."/>
        </authorList>
    </citation>
    <scope>NUCLEOTIDE SEQUENCE</scope>
    <source>
        <strain evidence="2">Sp2 HRB7682 ss15</strain>
    </source>
</reference>
<organism evidence="2 3">
    <name type="scientific">Lentinula lateritia</name>
    <dbReference type="NCBI Taxonomy" id="40482"/>
    <lineage>
        <taxon>Eukaryota</taxon>
        <taxon>Fungi</taxon>
        <taxon>Dikarya</taxon>
        <taxon>Basidiomycota</taxon>
        <taxon>Agaricomycotina</taxon>
        <taxon>Agaricomycetes</taxon>
        <taxon>Agaricomycetidae</taxon>
        <taxon>Agaricales</taxon>
        <taxon>Marasmiineae</taxon>
        <taxon>Omphalotaceae</taxon>
        <taxon>Lentinula</taxon>
    </lineage>
</organism>
<dbReference type="Proteomes" id="UP001150238">
    <property type="component" value="Unassembled WGS sequence"/>
</dbReference>
<evidence type="ECO:0000313" key="3">
    <source>
        <dbReference type="Proteomes" id="UP001150238"/>
    </source>
</evidence>
<protein>
    <submittedName>
        <fullName evidence="2">Uncharacterized protein</fullName>
    </submittedName>
</protein>
<proteinExistence type="predicted"/>
<evidence type="ECO:0000313" key="2">
    <source>
        <dbReference type="EMBL" id="KAJ4463541.1"/>
    </source>
</evidence>
<evidence type="ECO:0000256" key="1">
    <source>
        <dbReference type="SAM" id="MobiDB-lite"/>
    </source>
</evidence>
<dbReference type="AlphaFoldDB" id="A0A9W9DDD5"/>
<reference evidence="2" key="2">
    <citation type="journal article" date="2023" name="Proc. Natl. Acad. Sci. U.S.A.">
        <title>A global phylogenomic analysis of the shiitake genus Lentinula.</title>
        <authorList>
            <person name="Sierra-Patev S."/>
            <person name="Min B."/>
            <person name="Naranjo-Ortiz M."/>
            <person name="Looney B."/>
            <person name="Konkel Z."/>
            <person name="Slot J.C."/>
            <person name="Sakamoto Y."/>
            <person name="Steenwyk J.L."/>
            <person name="Rokas A."/>
            <person name="Carro J."/>
            <person name="Camarero S."/>
            <person name="Ferreira P."/>
            <person name="Molpeceres G."/>
            <person name="Ruiz-Duenas F.J."/>
            <person name="Serrano A."/>
            <person name="Henrissat B."/>
            <person name="Drula E."/>
            <person name="Hughes K.W."/>
            <person name="Mata J.L."/>
            <person name="Ishikawa N.K."/>
            <person name="Vargas-Isla R."/>
            <person name="Ushijima S."/>
            <person name="Smith C.A."/>
            <person name="Donoghue J."/>
            <person name="Ahrendt S."/>
            <person name="Andreopoulos W."/>
            <person name="He G."/>
            <person name="LaButti K."/>
            <person name="Lipzen A."/>
            <person name="Ng V."/>
            <person name="Riley R."/>
            <person name="Sandor L."/>
            <person name="Barry K."/>
            <person name="Martinez A.T."/>
            <person name="Xiao Y."/>
            <person name="Gibbons J.G."/>
            <person name="Terashima K."/>
            <person name="Grigoriev I.V."/>
            <person name="Hibbett D."/>
        </authorList>
    </citation>
    <scope>NUCLEOTIDE SEQUENCE</scope>
    <source>
        <strain evidence="2">Sp2 HRB7682 ss15</strain>
    </source>
</reference>
<gene>
    <name evidence="2" type="ORF">C8J55DRAFT_567504</name>
</gene>
<feature type="region of interest" description="Disordered" evidence="1">
    <location>
        <begin position="169"/>
        <end position="190"/>
    </location>
</feature>
<dbReference type="EMBL" id="JANVFS010000070">
    <property type="protein sequence ID" value="KAJ4463541.1"/>
    <property type="molecule type" value="Genomic_DNA"/>
</dbReference>
<comment type="caution">
    <text evidence="2">The sequence shown here is derived from an EMBL/GenBank/DDBJ whole genome shotgun (WGS) entry which is preliminary data.</text>
</comment>
<accession>A0A9W9DDD5</accession>
<name>A0A9W9DDD5_9AGAR</name>
<sequence>MTIKKSVRWRFIWSIASPPPVIDASLPLSPEVIEALDMLHLMTRSLSEISSSQNWLSIIEPNWSIWLWLKALLCPLDAFQDAQSRISALSFNTWSRSPVSEIQLLIFNLAESPEFLEILGKIWIIDGSHSGDTNSHRFTYSFYVVNCHCRISQMVGVLESRFPVFDGKPRPDDSGCDRNVYPAASGNSKG</sequence>